<name>A0ABQ8FVW8_9PEZI</name>
<evidence type="ECO:0000256" key="1">
    <source>
        <dbReference type="SAM" id="MobiDB-lite"/>
    </source>
</evidence>
<accession>A0ABQ8FVW8</accession>
<proteinExistence type="predicted"/>
<organism evidence="2 3">
    <name type="scientific">Macrophomina phaseolina</name>
    <dbReference type="NCBI Taxonomy" id="35725"/>
    <lineage>
        <taxon>Eukaryota</taxon>
        <taxon>Fungi</taxon>
        <taxon>Dikarya</taxon>
        <taxon>Ascomycota</taxon>
        <taxon>Pezizomycotina</taxon>
        <taxon>Dothideomycetes</taxon>
        <taxon>Dothideomycetes incertae sedis</taxon>
        <taxon>Botryosphaeriales</taxon>
        <taxon>Botryosphaeriaceae</taxon>
        <taxon>Macrophomina</taxon>
    </lineage>
</organism>
<dbReference type="EMBL" id="JAGTJR010000045">
    <property type="protein sequence ID" value="KAH7030199.1"/>
    <property type="molecule type" value="Genomic_DNA"/>
</dbReference>
<evidence type="ECO:0000313" key="2">
    <source>
        <dbReference type="EMBL" id="KAH7030199.1"/>
    </source>
</evidence>
<evidence type="ECO:0000313" key="3">
    <source>
        <dbReference type="Proteomes" id="UP000774617"/>
    </source>
</evidence>
<comment type="caution">
    <text evidence="2">The sequence shown here is derived from an EMBL/GenBank/DDBJ whole genome shotgun (WGS) entry which is preliminary data.</text>
</comment>
<protein>
    <submittedName>
        <fullName evidence="2">Uncharacterized protein</fullName>
    </submittedName>
</protein>
<dbReference type="Proteomes" id="UP000774617">
    <property type="component" value="Unassembled WGS sequence"/>
</dbReference>
<feature type="region of interest" description="Disordered" evidence="1">
    <location>
        <begin position="1"/>
        <end position="28"/>
    </location>
</feature>
<gene>
    <name evidence="2" type="ORF">B0J12DRAFT_321589</name>
</gene>
<reference evidence="2 3" key="1">
    <citation type="journal article" date="2021" name="Nat. Commun.">
        <title>Genetic determinants of endophytism in the Arabidopsis root mycobiome.</title>
        <authorList>
            <person name="Mesny F."/>
            <person name="Miyauchi S."/>
            <person name="Thiergart T."/>
            <person name="Pickel B."/>
            <person name="Atanasova L."/>
            <person name="Karlsson M."/>
            <person name="Huettel B."/>
            <person name="Barry K.W."/>
            <person name="Haridas S."/>
            <person name="Chen C."/>
            <person name="Bauer D."/>
            <person name="Andreopoulos W."/>
            <person name="Pangilinan J."/>
            <person name="LaButti K."/>
            <person name="Riley R."/>
            <person name="Lipzen A."/>
            <person name="Clum A."/>
            <person name="Drula E."/>
            <person name="Henrissat B."/>
            <person name="Kohler A."/>
            <person name="Grigoriev I.V."/>
            <person name="Martin F.M."/>
            <person name="Hacquard S."/>
        </authorList>
    </citation>
    <scope>NUCLEOTIDE SEQUENCE [LARGE SCALE GENOMIC DNA]</scope>
    <source>
        <strain evidence="2 3">MPI-SDFR-AT-0080</strain>
    </source>
</reference>
<keyword evidence="3" id="KW-1185">Reference proteome</keyword>
<sequence length="236" mass="25869">MTRTHARGGDVIATRDHGNLRAGGGGAAREVRHLPQKSSTTTQYTMVGRDPPARLPAECARATQTRAWICLPQRREKAIDRTMDARIDMSGGYDVCPSRLPPPPPPPPPPCLFPFSRTLILQGKRRTGAGFPRTVNGIGEVTARWRDGVTCSAKGRNTLSHMRKRTPCHGTCRRVARSFPPTLRAHPSLSRVSFLCHMLLASLFLPNHSVRSERDMLQQAKTITNAAVLGSLAVLL</sequence>